<gene>
    <name evidence="1" type="ORF">ISN44_As07g028240</name>
</gene>
<evidence type="ECO:0000313" key="1">
    <source>
        <dbReference type="EMBL" id="KAG7590696.1"/>
    </source>
</evidence>
<feature type="non-terminal residue" evidence="1">
    <location>
        <position position="1"/>
    </location>
</feature>
<keyword evidence="2" id="KW-1185">Reference proteome</keyword>
<comment type="caution">
    <text evidence="1">The sequence shown here is derived from an EMBL/GenBank/DDBJ whole genome shotgun (WGS) entry which is preliminary data.</text>
</comment>
<proteinExistence type="predicted"/>
<dbReference type="EMBL" id="JAEFBJ010000007">
    <property type="protein sequence ID" value="KAG7590696.1"/>
    <property type="molecule type" value="Genomic_DNA"/>
</dbReference>
<reference evidence="1 2" key="1">
    <citation type="submission" date="2020-12" db="EMBL/GenBank/DDBJ databases">
        <title>Concerted genomic and epigenomic changes stabilize Arabidopsis allopolyploids.</title>
        <authorList>
            <person name="Chen Z."/>
        </authorList>
    </citation>
    <scope>NUCLEOTIDE SEQUENCE [LARGE SCALE GENOMIC DNA]</scope>
    <source>
        <strain evidence="1">As9502</strain>
        <tissue evidence="1">Leaf</tissue>
    </source>
</reference>
<evidence type="ECO:0000313" key="2">
    <source>
        <dbReference type="Proteomes" id="UP000694251"/>
    </source>
</evidence>
<name>A0A8T2BXG3_ARASU</name>
<dbReference type="Proteomes" id="UP000694251">
    <property type="component" value="Chromosome 7"/>
</dbReference>
<accession>A0A8T2BXG3</accession>
<dbReference type="AlphaFoldDB" id="A0A8T2BXG3"/>
<organism evidence="1 2">
    <name type="scientific">Arabidopsis suecica</name>
    <name type="common">Swedish thale-cress</name>
    <name type="synonym">Cardaminopsis suecica</name>
    <dbReference type="NCBI Taxonomy" id="45249"/>
    <lineage>
        <taxon>Eukaryota</taxon>
        <taxon>Viridiplantae</taxon>
        <taxon>Streptophyta</taxon>
        <taxon>Embryophyta</taxon>
        <taxon>Tracheophyta</taxon>
        <taxon>Spermatophyta</taxon>
        <taxon>Magnoliopsida</taxon>
        <taxon>eudicotyledons</taxon>
        <taxon>Gunneridae</taxon>
        <taxon>Pentapetalae</taxon>
        <taxon>rosids</taxon>
        <taxon>malvids</taxon>
        <taxon>Brassicales</taxon>
        <taxon>Brassicaceae</taxon>
        <taxon>Camelineae</taxon>
        <taxon>Arabidopsis</taxon>
    </lineage>
</organism>
<protein>
    <submittedName>
        <fullName evidence="1">Uncharacterized protein</fullName>
    </submittedName>
</protein>
<sequence>VFFFVKCPPSFRVFEDAKKSSSVSVYFERCL</sequence>